<evidence type="ECO:0008006" key="4">
    <source>
        <dbReference type="Google" id="ProtNLM"/>
    </source>
</evidence>
<dbReference type="RefSeq" id="WP_163767145.1">
    <property type="nucleotide sequence ID" value="NZ_AP022598.1"/>
</dbReference>
<organism evidence="2 3">
    <name type="scientific">Mycolicibacterium parafortuitum</name>
    <name type="common">Mycobacterium parafortuitum</name>
    <dbReference type="NCBI Taxonomy" id="39692"/>
    <lineage>
        <taxon>Bacteria</taxon>
        <taxon>Bacillati</taxon>
        <taxon>Actinomycetota</taxon>
        <taxon>Actinomycetes</taxon>
        <taxon>Mycobacteriales</taxon>
        <taxon>Mycobacteriaceae</taxon>
        <taxon>Mycolicibacterium</taxon>
    </lineage>
</organism>
<feature type="region of interest" description="Disordered" evidence="1">
    <location>
        <begin position="57"/>
        <end position="79"/>
    </location>
</feature>
<sequence length="136" mass="14640">MIAAVNGVMLAADDAETLLGALDLLERLLAERRSRPSAKLVHTTAQLRRATRKCAAQAAAATAAGSSPADQTNRRHDGGYATVTSSEAARILGVTTNAVRALARRNPRRLGSQRVGNRWVHDLARVEHRAARRKGR</sequence>
<proteinExistence type="predicted"/>
<accession>A0A7I7U6J0</accession>
<evidence type="ECO:0000313" key="3">
    <source>
        <dbReference type="Proteomes" id="UP000466554"/>
    </source>
</evidence>
<dbReference type="Proteomes" id="UP000466554">
    <property type="component" value="Chromosome"/>
</dbReference>
<evidence type="ECO:0000256" key="1">
    <source>
        <dbReference type="SAM" id="MobiDB-lite"/>
    </source>
</evidence>
<name>A0A7I7U6J0_MYCPF</name>
<evidence type="ECO:0000313" key="2">
    <source>
        <dbReference type="EMBL" id="BBY76994.1"/>
    </source>
</evidence>
<dbReference type="AlphaFoldDB" id="A0A7I7U6J0"/>
<protein>
    <recommendedName>
        <fullName evidence="4">Helix-turn-helix domain-containing protein</fullName>
    </recommendedName>
</protein>
<reference evidence="2 3" key="1">
    <citation type="journal article" date="2019" name="Emerg. Microbes Infect.">
        <title>Comprehensive subspecies identification of 175 nontuberculous mycobacteria species based on 7547 genomic profiles.</title>
        <authorList>
            <person name="Matsumoto Y."/>
            <person name="Kinjo T."/>
            <person name="Motooka D."/>
            <person name="Nabeya D."/>
            <person name="Jung N."/>
            <person name="Uechi K."/>
            <person name="Horii T."/>
            <person name="Iida T."/>
            <person name="Fujita J."/>
            <person name="Nakamura S."/>
        </authorList>
    </citation>
    <scope>NUCLEOTIDE SEQUENCE [LARGE SCALE GENOMIC DNA]</scope>
    <source>
        <strain evidence="2 3">JCM 6367</strain>
    </source>
</reference>
<gene>
    <name evidence="2" type="ORF">MPRF_38930</name>
</gene>
<dbReference type="EMBL" id="AP022598">
    <property type="protein sequence ID" value="BBY76994.1"/>
    <property type="molecule type" value="Genomic_DNA"/>
</dbReference>